<gene>
    <name evidence="6" type="ORF">AMET1_0203</name>
</gene>
<dbReference type="Proteomes" id="UP000195137">
    <property type="component" value="Unassembled WGS sequence"/>
</dbReference>
<feature type="domain" description="ABC transporter" evidence="5">
    <location>
        <begin position="4"/>
        <end position="229"/>
    </location>
</feature>
<dbReference type="Gene3D" id="3.40.50.300">
    <property type="entry name" value="P-loop containing nucleotide triphosphate hydrolases"/>
    <property type="match status" value="1"/>
</dbReference>
<dbReference type="InterPro" id="IPR027417">
    <property type="entry name" value="P-loop_NTPase"/>
</dbReference>
<dbReference type="OrthoDB" id="87732at2157"/>
<dbReference type="RefSeq" id="WP_086636654.1">
    <property type="nucleotide sequence ID" value="NZ_MRZU01000002.1"/>
</dbReference>
<name>A0A1Y3GDJ1_9EURY</name>
<dbReference type="Pfam" id="PF13732">
    <property type="entry name" value="DrrA1-3_C"/>
    <property type="match status" value="1"/>
</dbReference>
<evidence type="ECO:0000256" key="4">
    <source>
        <dbReference type="ARBA" id="ARBA00022840"/>
    </source>
</evidence>
<evidence type="ECO:0000256" key="2">
    <source>
        <dbReference type="ARBA" id="ARBA00022448"/>
    </source>
</evidence>
<evidence type="ECO:0000259" key="5">
    <source>
        <dbReference type="PROSITE" id="PS50893"/>
    </source>
</evidence>
<dbReference type="GO" id="GO:0005524">
    <property type="term" value="F:ATP binding"/>
    <property type="evidence" value="ECO:0007669"/>
    <property type="project" value="UniProtKB-KW"/>
</dbReference>
<comment type="similarity">
    <text evidence="1">Belongs to the ABC transporter superfamily.</text>
</comment>
<dbReference type="SMART" id="SM00382">
    <property type="entry name" value="AAA"/>
    <property type="match status" value="1"/>
</dbReference>
<evidence type="ECO:0000313" key="6">
    <source>
        <dbReference type="EMBL" id="OUJ19532.1"/>
    </source>
</evidence>
<dbReference type="AlphaFoldDB" id="A0A1Y3GDJ1"/>
<protein>
    <submittedName>
        <fullName evidence="6">ABC-type multidrug transport system ATPase component</fullName>
    </submittedName>
</protein>
<dbReference type="Pfam" id="PF00005">
    <property type="entry name" value="ABC_tran"/>
    <property type="match status" value="1"/>
</dbReference>
<proteinExistence type="inferred from homology"/>
<keyword evidence="7" id="KW-1185">Reference proteome</keyword>
<keyword evidence="3" id="KW-0547">Nucleotide-binding</keyword>
<keyword evidence="2" id="KW-0813">Transport</keyword>
<evidence type="ECO:0000313" key="7">
    <source>
        <dbReference type="Proteomes" id="UP000195137"/>
    </source>
</evidence>
<keyword evidence="4" id="KW-0067">ATP-binding</keyword>
<dbReference type="CDD" id="cd03230">
    <property type="entry name" value="ABC_DR_subfamily_A"/>
    <property type="match status" value="1"/>
</dbReference>
<dbReference type="InterPro" id="IPR003593">
    <property type="entry name" value="AAA+_ATPase"/>
</dbReference>
<dbReference type="PANTHER" id="PTHR43335:SF4">
    <property type="entry name" value="ABC TRANSPORTER, ATP-BINDING PROTEIN"/>
    <property type="match status" value="1"/>
</dbReference>
<dbReference type="SUPFAM" id="SSF52540">
    <property type="entry name" value="P-loop containing nucleoside triphosphate hydrolases"/>
    <property type="match status" value="1"/>
</dbReference>
<dbReference type="EMBL" id="MRZU01000002">
    <property type="protein sequence ID" value="OUJ19532.1"/>
    <property type="molecule type" value="Genomic_DNA"/>
</dbReference>
<dbReference type="InterPro" id="IPR025302">
    <property type="entry name" value="DrrA1/2-like_C"/>
</dbReference>
<reference evidence="6 7" key="1">
    <citation type="submission" date="2016-12" db="EMBL/GenBank/DDBJ databases">
        <title>Discovery of methanogenic haloarchaea.</title>
        <authorList>
            <person name="Sorokin D.Y."/>
            <person name="Makarova K.S."/>
            <person name="Abbas B."/>
            <person name="Ferrer M."/>
            <person name="Golyshin P.N."/>
        </authorList>
    </citation>
    <scope>NUCLEOTIDE SEQUENCE [LARGE SCALE GENOMIC DNA]</scope>
    <source>
        <strain evidence="6">AMET1</strain>
    </source>
</reference>
<dbReference type="InterPro" id="IPR017871">
    <property type="entry name" value="ABC_transporter-like_CS"/>
</dbReference>
<dbReference type="PROSITE" id="PS50893">
    <property type="entry name" value="ABC_TRANSPORTER_2"/>
    <property type="match status" value="1"/>
</dbReference>
<evidence type="ECO:0000256" key="1">
    <source>
        <dbReference type="ARBA" id="ARBA00005417"/>
    </source>
</evidence>
<dbReference type="PANTHER" id="PTHR43335">
    <property type="entry name" value="ABC TRANSPORTER, ATP-BINDING PROTEIN"/>
    <property type="match status" value="1"/>
</dbReference>
<sequence length="304" mass="33061">MSVIFTDGLTKSYGDVLALEDLSIEVGEGEIFGFLGPNGSGKSTAINILFDLVRPSSGSASILGFDCQSDSVEVKKRTGFLPERCGIYSRLSGRKHIEFAIKSKGVNDDVEEVMKRVGILDAADRKAGGYSKGMKKRLCLGMALTGNPELIILDEPTSGLDPNGAREVRNIVLEERDRGATVFFSSHILDQVQRVCDRVAILKNGKLIAIDSIEGLRKEVGSKSGLRLVLEQTPTNLKEQLMAVDGVENVGIEGNKVVLTLEYEVSKNTVLEAVKESGAEVLDFETQEVTLEDLFASYISRKQN</sequence>
<dbReference type="GO" id="GO:0016887">
    <property type="term" value="F:ATP hydrolysis activity"/>
    <property type="evidence" value="ECO:0007669"/>
    <property type="project" value="InterPro"/>
</dbReference>
<comment type="caution">
    <text evidence="6">The sequence shown here is derived from an EMBL/GenBank/DDBJ whole genome shotgun (WGS) entry which is preliminary data.</text>
</comment>
<organism evidence="6 7">
    <name type="scientific">Methanonatronarchaeum thermophilum</name>
    <dbReference type="NCBI Taxonomy" id="1927129"/>
    <lineage>
        <taxon>Archaea</taxon>
        <taxon>Methanobacteriati</taxon>
        <taxon>Methanobacteriota</taxon>
        <taxon>Methanonatronarchaeia</taxon>
        <taxon>Methanonatronarchaeales</taxon>
        <taxon>Methanonatronarchaeaceae</taxon>
        <taxon>Methanonatronarchaeum</taxon>
    </lineage>
</organism>
<dbReference type="InterPro" id="IPR003439">
    <property type="entry name" value="ABC_transporter-like_ATP-bd"/>
</dbReference>
<evidence type="ECO:0000256" key="3">
    <source>
        <dbReference type="ARBA" id="ARBA00022741"/>
    </source>
</evidence>
<accession>A0A1Y3GDJ1</accession>
<dbReference type="PROSITE" id="PS00211">
    <property type="entry name" value="ABC_TRANSPORTER_1"/>
    <property type="match status" value="1"/>
</dbReference>